<organism evidence="2 3">
    <name type="scientific">Candolleomyces aberdarensis</name>
    <dbReference type="NCBI Taxonomy" id="2316362"/>
    <lineage>
        <taxon>Eukaryota</taxon>
        <taxon>Fungi</taxon>
        <taxon>Dikarya</taxon>
        <taxon>Basidiomycota</taxon>
        <taxon>Agaricomycotina</taxon>
        <taxon>Agaricomycetes</taxon>
        <taxon>Agaricomycetidae</taxon>
        <taxon>Agaricales</taxon>
        <taxon>Agaricineae</taxon>
        <taxon>Psathyrellaceae</taxon>
        <taxon>Candolleomyces</taxon>
    </lineage>
</organism>
<proteinExistence type="predicted"/>
<dbReference type="STRING" id="2316362.A0A4Q2DPI9"/>
<dbReference type="EMBL" id="SDEE01000087">
    <property type="protein sequence ID" value="RXW21999.1"/>
    <property type="molecule type" value="Genomic_DNA"/>
</dbReference>
<evidence type="ECO:0000313" key="3">
    <source>
        <dbReference type="Proteomes" id="UP000290288"/>
    </source>
</evidence>
<dbReference type="OrthoDB" id="5345779at2759"/>
<accession>A0A4Q2DPI9</accession>
<protein>
    <submittedName>
        <fullName evidence="2">Uncharacterized protein</fullName>
    </submittedName>
</protein>
<gene>
    <name evidence="2" type="ORF">EST38_g3839</name>
</gene>
<reference evidence="2 3" key="1">
    <citation type="submission" date="2019-01" db="EMBL/GenBank/DDBJ databases">
        <title>Draft genome sequence of Psathyrella aberdarensis IHI B618.</title>
        <authorList>
            <person name="Buettner E."/>
            <person name="Kellner H."/>
        </authorList>
    </citation>
    <scope>NUCLEOTIDE SEQUENCE [LARGE SCALE GENOMIC DNA]</scope>
    <source>
        <strain evidence="2 3">IHI B618</strain>
    </source>
</reference>
<comment type="caution">
    <text evidence="2">The sequence shown here is derived from an EMBL/GenBank/DDBJ whole genome shotgun (WGS) entry which is preliminary data.</text>
</comment>
<dbReference type="AlphaFoldDB" id="A0A4Q2DPI9"/>
<evidence type="ECO:0000256" key="1">
    <source>
        <dbReference type="SAM" id="MobiDB-lite"/>
    </source>
</evidence>
<evidence type="ECO:0000313" key="2">
    <source>
        <dbReference type="EMBL" id="RXW21999.1"/>
    </source>
</evidence>
<feature type="region of interest" description="Disordered" evidence="1">
    <location>
        <begin position="458"/>
        <end position="550"/>
    </location>
</feature>
<sequence length="618" mass="68505">MALDLPAEVLSQIFTLAADDDLIFQYALPTSLANSSWDEDEEDWYLRTPQDAANALMRRSCATKMALMLTCKQWYSVAQEHLFRCLYFDTPFDAIGFADSLEDRRDATMGEGTHLGWWTRRLHVYRDPDLELEDEELGPILKDMHEALIRIIEYCPNLEIFHVDWPLRGAFGDIAAALSERCKRSLRTVHFNVPRNAVSKVILALHSFKFIVAAHIEFEPGSSPSCNREHEDDERTVNVGCASSYELNLQYLYQLSISGHAREFLDRASQGFLPSLKIFSYSTGLYTGAVPDAILTFLQFHGDTLEFVDLDTNLPLDIASILDVCPHLSTFAFNADCRIDLLNASESKVVNRPKPNITTIGLHGLGLAFGVGPAVSKNETSVIIIQKTNDSIMAALNKRNFPNLQRVRALSPTMLMDLNDAGQPSEALNGMARWTKWWDTCAAASISLEDCTGTSLGNLPSPLDYGEANGQGEGEGEGEGGESDEYEDGEDGEDDYDDYDDDDGDEVDDDDDDEDDDEDESSDSDEEHILPSGWKKKYVPPMPEEEPSARTQELRDLLKECRAMDRARIREAPLLPPSFMMMMGGGMGFPGAGMMPGFSGPDIPTAVGAMGFGFGASR</sequence>
<feature type="compositionally biased region" description="Acidic residues" evidence="1">
    <location>
        <begin position="474"/>
        <end position="526"/>
    </location>
</feature>
<keyword evidence="3" id="KW-1185">Reference proteome</keyword>
<name>A0A4Q2DPI9_9AGAR</name>
<dbReference type="Proteomes" id="UP000290288">
    <property type="component" value="Unassembled WGS sequence"/>
</dbReference>